<reference evidence="1 2" key="1">
    <citation type="submission" date="2024-09" db="EMBL/GenBank/DDBJ databases">
        <title>Floridaenema gen nov. (Aerosakkonemataceae, Aerosakkonematales ord. nov., Cyanobacteria) from benthic tropical and subtropical fresh waters, with the description of four new species.</title>
        <authorList>
            <person name="Moretto J.A."/>
            <person name="Berthold D.E."/>
            <person name="Lefler F.W."/>
            <person name="Huang I.-S."/>
            <person name="Laughinghouse H. IV."/>
        </authorList>
    </citation>
    <scope>NUCLEOTIDE SEQUENCE [LARGE SCALE GENOMIC DNA]</scope>
    <source>
        <strain evidence="1 2">BLCC-F167</strain>
    </source>
</reference>
<sequence>MFWLESNIQRLGFWDTPENRELVTQHLQQVVQTPDNVVEQVKSSWEIMPDGTRRFVSAEIYGR</sequence>
<organism evidence="1 2">
    <name type="scientific">Floridaenema evergladense BLCC-F167</name>
    <dbReference type="NCBI Taxonomy" id="3153639"/>
    <lineage>
        <taxon>Bacteria</taxon>
        <taxon>Bacillati</taxon>
        <taxon>Cyanobacteriota</taxon>
        <taxon>Cyanophyceae</taxon>
        <taxon>Oscillatoriophycideae</taxon>
        <taxon>Aerosakkonematales</taxon>
        <taxon>Aerosakkonemataceae</taxon>
        <taxon>Floridanema</taxon>
        <taxon>Floridanema evergladense</taxon>
    </lineage>
</organism>
<gene>
    <name evidence="1" type="ORF">ACE1CA_09200</name>
</gene>
<dbReference type="EMBL" id="JBHFNT010000072">
    <property type="protein sequence ID" value="MFB2834696.1"/>
    <property type="molecule type" value="Genomic_DNA"/>
</dbReference>
<name>A0ABV4WHY1_9CYAN</name>
<proteinExistence type="predicted"/>
<accession>A0ABV4WHY1</accession>
<comment type="caution">
    <text evidence="1">The sequence shown here is derived from an EMBL/GenBank/DDBJ whole genome shotgun (WGS) entry which is preliminary data.</text>
</comment>
<keyword evidence="2" id="KW-1185">Reference proteome</keyword>
<evidence type="ECO:0000313" key="1">
    <source>
        <dbReference type="EMBL" id="MFB2834696.1"/>
    </source>
</evidence>
<evidence type="ECO:0000313" key="2">
    <source>
        <dbReference type="Proteomes" id="UP001576780"/>
    </source>
</evidence>
<dbReference type="Proteomes" id="UP001576780">
    <property type="component" value="Unassembled WGS sequence"/>
</dbReference>
<protein>
    <submittedName>
        <fullName evidence="1">Uncharacterized protein</fullName>
    </submittedName>
</protein>